<protein>
    <submittedName>
        <fullName evidence="1">Uncharacterized protein</fullName>
    </submittedName>
</protein>
<name>A0A6J7WZ11_9CAUD</name>
<sequence length="90" mass="10182">MKVEKATLDFGSKPQQQVDENSLYLIDFTKITSVNDLVLILASVGFSFSSRHPHFEQIKGFLNLDNPIPSNMPVAPKQEEIKLPKLKQIK</sequence>
<organism evidence="1">
    <name type="scientific">uncultured Caudovirales phage</name>
    <dbReference type="NCBI Taxonomy" id="2100421"/>
    <lineage>
        <taxon>Viruses</taxon>
        <taxon>Duplodnaviria</taxon>
        <taxon>Heunggongvirae</taxon>
        <taxon>Uroviricota</taxon>
        <taxon>Caudoviricetes</taxon>
        <taxon>Peduoviridae</taxon>
        <taxon>Maltschvirus</taxon>
        <taxon>Maltschvirus maltsch</taxon>
    </lineage>
</organism>
<evidence type="ECO:0000313" key="1">
    <source>
        <dbReference type="EMBL" id="CAB5223251.1"/>
    </source>
</evidence>
<accession>A0A6J7WZ11</accession>
<proteinExistence type="predicted"/>
<gene>
    <name evidence="1" type="ORF">UFOVP385_17</name>
</gene>
<dbReference type="EMBL" id="LR798316">
    <property type="protein sequence ID" value="CAB5223251.1"/>
    <property type="molecule type" value="Genomic_DNA"/>
</dbReference>
<reference evidence="1" key="1">
    <citation type="submission" date="2020-05" db="EMBL/GenBank/DDBJ databases">
        <authorList>
            <person name="Chiriac C."/>
            <person name="Salcher M."/>
            <person name="Ghai R."/>
            <person name="Kavagutti S V."/>
        </authorList>
    </citation>
    <scope>NUCLEOTIDE SEQUENCE</scope>
</reference>